<proteinExistence type="predicted"/>
<dbReference type="EMBL" id="OV725077">
    <property type="protein sequence ID" value="CAH1390350.1"/>
    <property type="molecule type" value="Genomic_DNA"/>
</dbReference>
<feature type="compositionally biased region" description="Basic and acidic residues" evidence="1">
    <location>
        <begin position="19"/>
        <end position="52"/>
    </location>
</feature>
<evidence type="ECO:0000313" key="3">
    <source>
        <dbReference type="Proteomes" id="UP001152798"/>
    </source>
</evidence>
<feature type="region of interest" description="Disordered" evidence="1">
    <location>
        <begin position="1"/>
        <end position="52"/>
    </location>
</feature>
<evidence type="ECO:0000256" key="1">
    <source>
        <dbReference type="SAM" id="MobiDB-lite"/>
    </source>
</evidence>
<dbReference type="AlphaFoldDB" id="A0A9P0E3S9"/>
<dbReference type="Proteomes" id="UP001152798">
    <property type="component" value="Chromosome 1"/>
</dbReference>
<sequence length="180" mass="20893">MRHSVRPDILADLHSAGNNEERESEREGERARERGREGERERVREREREKERERERGRDFTYLLLGFTILQGPESPLRLQAISIFCTCPPSLYLKQLENSRTRRHLKISLLVFFCKPRCRGNTNPQSGNLTPRWGWYTLTSARPSSRPGNILHELNLGGPPVSKRTPLLLAKERKILPTV</sequence>
<gene>
    <name evidence="2" type="ORF">NEZAVI_LOCUS1568</name>
</gene>
<protein>
    <submittedName>
        <fullName evidence="2">Uncharacterized protein</fullName>
    </submittedName>
</protein>
<evidence type="ECO:0000313" key="2">
    <source>
        <dbReference type="EMBL" id="CAH1390350.1"/>
    </source>
</evidence>
<feature type="compositionally biased region" description="Basic and acidic residues" evidence="1">
    <location>
        <begin position="1"/>
        <end position="11"/>
    </location>
</feature>
<keyword evidence="3" id="KW-1185">Reference proteome</keyword>
<organism evidence="2 3">
    <name type="scientific">Nezara viridula</name>
    <name type="common">Southern green stink bug</name>
    <name type="synonym">Cimex viridulus</name>
    <dbReference type="NCBI Taxonomy" id="85310"/>
    <lineage>
        <taxon>Eukaryota</taxon>
        <taxon>Metazoa</taxon>
        <taxon>Ecdysozoa</taxon>
        <taxon>Arthropoda</taxon>
        <taxon>Hexapoda</taxon>
        <taxon>Insecta</taxon>
        <taxon>Pterygota</taxon>
        <taxon>Neoptera</taxon>
        <taxon>Paraneoptera</taxon>
        <taxon>Hemiptera</taxon>
        <taxon>Heteroptera</taxon>
        <taxon>Panheteroptera</taxon>
        <taxon>Pentatomomorpha</taxon>
        <taxon>Pentatomoidea</taxon>
        <taxon>Pentatomidae</taxon>
        <taxon>Pentatominae</taxon>
        <taxon>Nezara</taxon>
    </lineage>
</organism>
<name>A0A9P0E3S9_NEZVI</name>
<reference evidence="2" key="1">
    <citation type="submission" date="2022-01" db="EMBL/GenBank/DDBJ databases">
        <authorList>
            <person name="King R."/>
        </authorList>
    </citation>
    <scope>NUCLEOTIDE SEQUENCE</scope>
</reference>
<accession>A0A9P0E3S9</accession>